<keyword evidence="4" id="KW-1185">Reference proteome</keyword>
<dbReference type="Proteomes" id="UP001055057">
    <property type="component" value="Unassembled WGS sequence"/>
</dbReference>
<dbReference type="SUPFAM" id="SSF54506">
    <property type="entry name" value="Diaminopimelate epimerase-like"/>
    <property type="match status" value="2"/>
</dbReference>
<dbReference type="EMBL" id="BPRB01000056">
    <property type="protein sequence ID" value="GJE58885.1"/>
    <property type="molecule type" value="Genomic_DNA"/>
</dbReference>
<evidence type="ECO:0000313" key="4">
    <source>
        <dbReference type="Proteomes" id="UP001055057"/>
    </source>
</evidence>
<protein>
    <submittedName>
        <fullName evidence="3">3-methylitaconate isomerase</fullName>
    </submittedName>
</protein>
<evidence type="ECO:0000256" key="2">
    <source>
        <dbReference type="ARBA" id="ARBA00023235"/>
    </source>
</evidence>
<gene>
    <name evidence="3" type="primary">mii</name>
    <name evidence="3" type="ORF">MPOCJGCO_0970</name>
</gene>
<comment type="similarity">
    <text evidence="1">Belongs to the PrpF family.</text>
</comment>
<dbReference type="GO" id="GO:0016853">
    <property type="term" value="F:isomerase activity"/>
    <property type="evidence" value="ECO:0007669"/>
    <property type="project" value="UniProtKB-KW"/>
</dbReference>
<dbReference type="Gene3D" id="3.10.310.10">
    <property type="entry name" value="Diaminopimelate Epimerase, Chain A, domain 1"/>
    <property type="match status" value="2"/>
</dbReference>
<comment type="caution">
    <text evidence="3">The sequence shown here is derived from an EMBL/GenBank/DDBJ whole genome shotgun (WGS) entry which is preliminary data.</text>
</comment>
<reference evidence="3" key="1">
    <citation type="journal article" date="2021" name="Front. Microbiol.">
        <title>Comprehensive Comparative Genomics and Phenotyping of Methylobacterium Species.</title>
        <authorList>
            <person name="Alessa O."/>
            <person name="Ogura Y."/>
            <person name="Fujitani Y."/>
            <person name="Takami H."/>
            <person name="Hayashi T."/>
            <person name="Sahin N."/>
            <person name="Tani A."/>
        </authorList>
    </citation>
    <scope>NUCLEOTIDE SEQUENCE</scope>
    <source>
        <strain evidence="3">DSM 23632</strain>
    </source>
</reference>
<sequence length="396" mass="40200">MTLTTVPAVFMRGGTSKALMLHRRDVPRDVAEWEPLFLSAMGSPDPFGRQLDGMGGGVSSVSKICIVERSERADADVDYTFVQVAVREGRIDLSGNCGNMLSAVGPFAVDEGLVPAGDGPVKVRIYNTNTRKLIEAAFAVRGGRAVYGGDLTIPGVTGSGAPIRLDFLDPGGASTGRLLPTGAVRGRLDVAGLGAVAVSMVDAANACVFLHAADLGLAGTESPAELEAVPGLLGRLARIRAAASVAMGIGRDLDHAATIVHVPFVCLVAPAREAVTLSGASLAAADMDLTARAISNGVPHQALPLTATLCLAVAARLEGSVVHAVAGLSGGAGLRVGMPSGVLTADAAVSRDGGVWRASRGSFFRTARPLMKGAVFAEAAAPVRDAPSGDRAGGPL</sequence>
<accession>A0ABQ4TUH8</accession>
<dbReference type="PANTHER" id="PTHR43709:SF2">
    <property type="entry name" value="DUF453 DOMAIN PROTEIN (AFU_ORTHOLOGUE AFUA_6G00360)"/>
    <property type="match status" value="1"/>
</dbReference>
<keyword evidence="2 3" id="KW-0413">Isomerase</keyword>
<dbReference type="PANTHER" id="PTHR43709">
    <property type="entry name" value="ACONITATE ISOMERASE-RELATED"/>
    <property type="match status" value="1"/>
</dbReference>
<proteinExistence type="inferred from homology"/>
<name>A0ABQ4TUH8_9HYPH</name>
<evidence type="ECO:0000256" key="1">
    <source>
        <dbReference type="ARBA" id="ARBA00007673"/>
    </source>
</evidence>
<reference evidence="3" key="2">
    <citation type="submission" date="2021-08" db="EMBL/GenBank/DDBJ databases">
        <authorList>
            <person name="Tani A."/>
            <person name="Ola A."/>
            <person name="Ogura Y."/>
            <person name="Katsura K."/>
            <person name="Hayashi T."/>
        </authorList>
    </citation>
    <scope>NUCLEOTIDE SEQUENCE</scope>
    <source>
        <strain evidence="3">DSM 23632</strain>
    </source>
</reference>
<organism evidence="3 4">
    <name type="scientific">Methylobacterium trifolii</name>
    <dbReference type="NCBI Taxonomy" id="1003092"/>
    <lineage>
        <taxon>Bacteria</taxon>
        <taxon>Pseudomonadati</taxon>
        <taxon>Pseudomonadota</taxon>
        <taxon>Alphaproteobacteria</taxon>
        <taxon>Hyphomicrobiales</taxon>
        <taxon>Methylobacteriaceae</taxon>
        <taxon>Methylobacterium</taxon>
    </lineage>
</organism>
<dbReference type="InterPro" id="IPR007400">
    <property type="entry name" value="PrpF-like"/>
</dbReference>
<dbReference type="RefSeq" id="WP_238181483.1">
    <property type="nucleotide sequence ID" value="NZ_BPRB01000056.1"/>
</dbReference>
<dbReference type="Pfam" id="PF04303">
    <property type="entry name" value="PrpF"/>
    <property type="match status" value="1"/>
</dbReference>
<evidence type="ECO:0000313" key="3">
    <source>
        <dbReference type="EMBL" id="GJE58885.1"/>
    </source>
</evidence>